<evidence type="ECO:0000256" key="1">
    <source>
        <dbReference type="SAM" id="MobiDB-lite"/>
    </source>
</evidence>
<reference evidence="2 3" key="1">
    <citation type="submission" date="2017-11" db="EMBL/GenBank/DDBJ databases">
        <title>De-novo sequencing of pomegranate (Punica granatum L.) genome.</title>
        <authorList>
            <person name="Akparov Z."/>
            <person name="Amiraslanov A."/>
            <person name="Hajiyeva S."/>
            <person name="Abbasov M."/>
            <person name="Kaur K."/>
            <person name="Hamwieh A."/>
            <person name="Solovyev V."/>
            <person name="Salamov A."/>
            <person name="Braich B."/>
            <person name="Kosarev P."/>
            <person name="Mahmoud A."/>
            <person name="Hajiyev E."/>
            <person name="Babayeva S."/>
            <person name="Izzatullayeva V."/>
            <person name="Mammadov A."/>
            <person name="Mammadov A."/>
            <person name="Sharifova S."/>
            <person name="Ojaghi J."/>
            <person name="Eynullazada K."/>
            <person name="Bayramov B."/>
            <person name="Abdulazimova A."/>
            <person name="Shahmuradov I."/>
        </authorList>
    </citation>
    <scope>NUCLEOTIDE SEQUENCE [LARGE SCALE GENOMIC DNA]</scope>
    <source>
        <strain evidence="3">cv. AG2017</strain>
        <tissue evidence="2">Leaf</tissue>
    </source>
</reference>
<accession>A0A2I0IWQ0</accession>
<feature type="compositionally biased region" description="Low complexity" evidence="1">
    <location>
        <begin position="42"/>
        <end position="60"/>
    </location>
</feature>
<proteinExistence type="predicted"/>
<gene>
    <name evidence="2" type="ORF">CRG98_031156</name>
</gene>
<comment type="caution">
    <text evidence="2">The sequence shown here is derived from an EMBL/GenBank/DDBJ whole genome shotgun (WGS) entry which is preliminary data.</text>
</comment>
<protein>
    <submittedName>
        <fullName evidence="2">Uncharacterized protein</fullName>
    </submittedName>
</protein>
<evidence type="ECO:0000313" key="3">
    <source>
        <dbReference type="Proteomes" id="UP000233551"/>
    </source>
</evidence>
<keyword evidence="3" id="KW-1185">Reference proteome</keyword>
<name>A0A2I0IWQ0_PUNGR</name>
<dbReference type="Proteomes" id="UP000233551">
    <property type="component" value="Unassembled WGS sequence"/>
</dbReference>
<dbReference type="EMBL" id="PGOL01002386">
    <property type="protein sequence ID" value="PKI48451.1"/>
    <property type="molecule type" value="Genomic_DNA"/>
</dbReference>
<dbReference type="AlphaFoldDB" id="A0A2I0IWQ0"/>
<evidence type="ECO:0000313" key="2">
    <source>
        <dbReference type="EMBL" id="PKI48451.1"/>
    </source>
</evidence>
<feature type="non-terminal residue" evidence="2">
    <location>
        <position position="60"/>
    </location>
</feature>
<feature type="region of interest" description="Disordered" evidence="1">
    <location>
        <begin position="39"/>
        <end position="60"/>
    </location>
</feature>
<sequence>MNSGEEYPQAKILWYTLPSNDQFLSPKIHPLRHCIAPPPDFSSPIARKSSSSSPQFHSSR</sequence>
<organism evidence="2 3">
    <name type="scientific">Punica granatum</name>
    <name type="common">Pomegranate</name>
    <dbReference type="NCBI Taxonomy" id="22663"/>
    <lineage>
        <taxon>Eukaryota</taxon>
        <taxon>Viridiplantae</taxon>
        <taxon>Streptophyta</taxon>
        <taxon>Embryophyta</taxon>
        <taxon>Tracheophyta</taxon>
        <taxon>Spermatophyta</taxon>
        <taxon>Magnoliopsida</taxon>
        <taxon>eudicotyledons</taxon>
        <taxon>Gunneridae</taxon>
        <taxon>Pentapetalae</taxon>
        <taxon>rosids</taxon>
        <taxon>malvids</taxon>
        <taxon>Myrtales</taxon>
        <taxon>Lythraceae</taxon>
        <taxon>Punica</taxon>
    </lineage>
</organism>